<feature type="transmembrane region" description="Helical" evidence="1">
    <location>
        <begin position="391"/>
        <end position="414"/>
    </location>
</feature>
<reference evidence="3" key="2">
    <citation type="submission" date="2020-09" db="EMBL/GenBank/DDBJ databases">
        <authorList>
            <person name="Sun Q."/>
            <person name="Zhou Y."/>
        </authorList>
    </citation>
    <scope>NUCLEOTIDE SEQUENCE</scope>
    <source>
        <strain evidence="3">CGMCC 1.15425</strain>
    </source>
</reference>
<dbReference type="OrthoDB" id="9803824at2"/>
<evidence type="ECO:0000313" key="3">
    <source>
        <dbReference type="EMBL" id="GGG59613.1"/>
    </source>
</evidence>
<dbReference type="EMBL" id="BMIY01000006">
    <property type="protein sequence ID" value="GGG59613.1"/>
    <property type="molecule type" value="Genomic_DNA"/>
</dbReference>
<dbReference type="PANTHER" id="PTHR43081:SF1">
    <property type="entry name" value="ADENYLATE CYCLASE, TERMINAL-DIFFERENTIATION SPECIFIC"/>
    <property type="match status" value="1"/>
</dbReference>
<dbReference type="InterPro" id="IPR029787">
    <property type="entry name" value="Nucleotide_cyclase"/>
</dbReference>
<organism evidence="3 4">
    <name type="scientific">Pseudohongiella nitratireducens</name>
    <dbReference type="NCBI Taxonomy" id="1768907"/>
    <lineage>
        <taxon>Bacteria</taxon>
        <taxon>Pseudomonadati</taxon>
        <taxon>Pseudomonadota</taxon>
        <taxon>Gammaproteobacteria</taxon>
        <taxon>Pseudomonadales</taxon>
        <taxon>Pseudohongiellaceae</taxon>
        <taxon>Pseudohongiella</taxon>
    </lineage>
</organism>
<dbReference type="SMART" id="SM01080">
    <property type="entry name" value="CHASE2"/>
    <property type="match status" value="1"/>
</dbReference>
<keyword evidence="1" id="KW-0472">Membrane</keyword>
<reference evidence="3" key="1">
    <citation type="journal article" date="2014" name="Int. J. Syst. Evol. Microbiol.">
        <title>Complete genome sequence of Corynebacterium casei LMG S-19264T (=DSM 44701T), isolated from a smear-ripened cheese.</title>
        <authorList>
            <consortium name="US DOE Joint Genome Institute (JGI-PGF)"/>
            <person name="Walter F."/>
            <person name="Albersmeier A."/>
            <person name="Kalinowski J."/>
            <person name="Ruckert C."/>
        </authorList>
    </citation>
    <scope>NUCLEOTIDE SEQUENCE</scope>
    <source>
        <strain evidence="3">CGMCC 1.15425</strain>
    </source>
</reference>
<dbReference type="InterPro" id="IPR050697">
    <property type="entry name" value="Adenylyl/Guanylyl_Cyclase_3/4"/>
</dbReference>
<feature type="transmembrane region" description="Helical" evidence="1">
    <location>
        <begin position="420"/>
        <end position="441"/>
    </location>
</feature>
<feature type="transmembrane region" description="Helical" evidence="1">
    <location>
        <begin position="24"/>
        <end position="44"/>
    </location>
</feature>
<dbReference type="GO" id="GO:0009190">
    <property type="term" value="P:cyclic nucleotide biosynthetic process"/>
    <property type="evidence" value="ECO:0007669"/>
    <property type="project" value="InterPro"/>
</dbReference>
<dbReference type="Proteomes" id="UP000627715">
    <property type="component" value="Unassembled WGS sequence"/>
</dbReference>
<dbReference type="PROSITE" id="PS50125">
    <property type="entry name" value="GUANYLATE_CYCLASE_2"/>
    <property type="match status" value="1"/>
</dbReference>
<dbReference type="Pfam" id="PF05226">
    <property type="entry name" value="CHASE2"/>
    <property type="match status" value="1"/>
</dbReference>
<dbReference type="GO" id="GO:0035556">
    <property type="term" value="P:intracellular signal transduction"/>
    <property type="evidence" value="ECO:0007669"/>
    <property type="project" value="InterPro"/>
</dbReference>
<keyword evidence="1" id="KW-0812">Transmembrane</keyword>
<dbReference type="GO" id="GO:0004016">
    <property type="term" value="F:adenylate cyclase activity"/>
    <property type="evidence" value="ECO:0007669"/>
    <property type="project" value="UniProtKB-ARBA"/>
</dbReference>
<keyword evidence="4" id="KW-1185">Reference proteome</keyword>
<dbReference type="CDD" id="cd07302">
    <property type="entry name" value="CHD"/>
    <property type="match status" value="1"/>
</dbReference>
<evidence type="ECO:0000256" key="1">
    <source>
        <dbReference type="SAM" id="Phobius"/>
    </source>
</evidence>
<name>A0A917LVH8_9GAMM</name>
<feature type="domain" description="Guanylate cyclase" evidence="2">
    <location>
        <begin position="486"/>
        <end position="616"/>
    </location>
</feature>
<gene>
    <name evidence="3" type="ORF">GCM10011403_16180</name>
</gene>
<accession>A0A917LVH8</accession>
<dbReference type="PANTHER" id="PTHR43081">
    <property type="entry name" value="ADENYLATE CYCLASE, TERMINAL-DIFFERENTIATION SPECIFIC-RELATED"/>
    <property type="match status" value="1"/>
</dbReference>
<feature type="transmembrane region" description="Helical" evidence="1">
    <location>
        <begin position="363"/>
        <end position="384"/>
    </location>
</feature>
<dbReference type="SMART" id="SM00044">
    <property type="entry name" value="CYCc"/>
    <property type="match status" value="1"/>
</dbReference>
<dbReference type="RefSeq" id="WP_068812367.1">
    <property type="nucleotide sequence ID" value="NZ_BMIY01000006.1"/>
</dbReference>
<keyword evidence="1" id="KW-1133">Transmembrane helix</keyword>
<evidence type="ECO:0000313" key="4">
    <source>
        <dbReference type="Proteomes" id="UP000627715"/>
    </source>
</evidence>
<protein>
    <recommendedName>
        <fullName evidence="2">Guanylate cyclase domain-containing protein</fullName>
    </recommendedName>
</protein>
<comment type="caution">
    <text evidence="3">The sequence shown here is derived from an EMBL/GenBank/DDBJ whole genome shotgun (WGS) entry which is preliminary data.</text>
</comment>
<dbReference type="AlphaFoldDB" id="A0A917LVH8"/>
<evidence type="ECO:0000259" key="2">
    <source>
        <dbReference type="PROSITE" id="PS50125"/>
    </source>
</evidence>
<dbReference type="Gene3D" id="3.30.70.1230">
    <property type="entry name" value="Nucleotide cyclase"/>
    <property type="match status" value="1"/>
</dbReference>
<dbReference type="SUPFAM" id="SSF55073">
    <property type="entry name" value="Nucleotide cyclase"/>
    <property type="match status" value="1"/>
</dbReference>
<sequence>MTNFQQFISRVNPLRLVLGLTPSAARGITLAVAAVLTLLIVSLFSSNLVTLEERLGAQGWVMSADQTPEERVTIVAIDERSLAEVGPWPWSREDMARLVDALNQAGARLQIHDITYPEPRAGDAALIAALNNAPGAVLGQVPVLSGNGAGYVAGHGVSAAGTGGSLSQDVRTGQMTHPVAGGVSCAADNTSGSYVANHAGLAGFAAGHITPRVDADGAVRRVPAVVCVDGQAYPTLAIASLLTATQADNWQASIQSGEGWLAPEQEMHLASYPGLSIPLDSNGDLRISYQAAPESFRAVSAIDVINGDIPDGMLSNGWALVGATAFGMGDIVPTPYNGSVPGVELQARLISSLLDANMPYTPAGATILLIMFSLVAAVLLFALAASRRESLTAYGLPVAAILLPVAALLVHWQLLSYSSIWLGWMSPAIFTLLAATLLLLLEQGRIRAERTRVFGNLTSYLPSNVARDIAFSLPSSAINAQRCDVTLLSADLRNFSAFGEARPPEESAALLHYFFTRAAEIIARHGGHIHEFKGDGLLAVWEGQSSAAANAAFHAAQEMQDNIHKEMPQQPPAGLEPLALGIGIEQGPALRGSIGPAHRRTHTLLGDSVTITMRIQEMTAELAQPILLGECIARQLSGHQLESQGSYLLNGLRIPHVLFAPATDSAALRRARQDQLNLKVVSGGR</sequence>
<dbReference type="InterPro" id="IPR001054">
    <property type="entry name" value="A/G_cyclase"/>
</dbReference>
<dbReference type="InterPro" id="IPR007890">
    <property type="entry name" value="CHASE2"/>
</dbReference>
<dbReference type="Pfam" id="PF00211">
    <property type="entry name" value="Guanylate_cyc"/>
    <property type="match status" value="1"/>
</dbReference>
<proteinExistence type="predicted"/>